<evidence type="ECO:0000259" key="1">
    <source>
        <dbReference type="SMART" id="SM01126"/>
    </source>
</evidence>
<dbReference type="PANTHER" id="PTHR47163:SF2">
    <property type="entry name" value="SI:DKEY-17M8.2"/>
    <property type="match status" value="1"/>
</dbReference>
<feature type="non-terminal residue" evidence="2">
    <location>
        <position position="1"/>
    </location>
</feature>
<feature type="domain" description="ISXO2-like transposase" evidence="1">
    <location>
        <begin position="84"/>
        <end position="226"/>
    </location>
</feature>
<organism evidence="2 3">
    <name type="scientific">Bacteroides caccae</name>
    <dbReference type="NCBI Taxonomy" id="47678"/>
    <lineage>
        <taxon>Bacteria</taxon>
        <taxon>Pseudomonadati</taxon>
        <taxon>Bacteroidota</taxon>
        <taxon>Bacteroidia</taxon>
        <taxon>Bacteroidales</taxon>
        <taxon>Bacteroidaceae</taxon>
        <taxon>Bacteroides</taxon>
    </lineage>
</organism>
<gene>
    <name evidence="2" type="ORF">DW190_22265</name>
</gene>
<evidence type="ECO:0000313" key="2">
    <source>
        <dbReference type="EMBL" id="RHH83833.1"/>
    </source>
</evidence>
<comment type="caution">
    <text evidence="2">The sequence shown here is derived from an EMBL/GenBank/DDBJ whole genome shotgun (WGS) entry which is preliminary data.</text>
</comment>
<dbReference type="Pfam" id="PF12762">
    <property type="entry name" value="DDE_Tnp_IS1595"/>
    <property type="match status" value="1"/>
</dbReference>
<protein>
    <submittedName>
        <fullName evidence="2">IS1595 family transposase</fullName>
    </submittedName>
</protein>
<dbReference type="Proteomes" id="UP000283512">
    <property type="component" value="Unassembled WGS sequence"/>
</dbReference>
<dbReference type="PANTHER" id="PTHR47163">
    <property type="entry name" value="DDE_TNP_IS1595 DOMAIN-CONTAINING PROTEIN"/>
    <property type="match status" value="1"/>
</dbReference>
<dbReference type="EMBL" id="QRKD01000055">
    <property type="protein sequence ID" value="RHH83833.1"/>
    <property type="molecule type" value="Genomic_DNA"/>
</dbReference>
<dbReference type="RefSeq" id="WP_122295965.1">
    <property type="nucleotide sequence ID" value="NZ_QRKD01000055.1"/>
</dbReference>
<dbReference type="NCBIfam" id="NF033547">
    <property type="entry name" value="transpos_IS1595"/>
    <property type="match status" value="1"/>
</dbReference>
<dbReference type="SMART" id="SM01126">
    <property type="entry name" value="DDE_Tnp_IS1595"/>
    <property type="match status" value="1"/>
</dbReference>
<dbReference type="AlphaFoldDB" id="A0A414YCI5"/>
<evidence type="ECO:0000313" key="3">
    <source>
        <dbReference type="Proteomes" id="UP000283512"/>
    </source>
</evidence>
<reference evidence="2 3" key="1">
    <citation type="submission" date="2018-08" db="EMBL/GenBank/DDBJ databases">
        <title>A genome reference for cultivated species of the human gut microbiota.</title>
        <authorList>
            <person name="Zou Y."/>
            <person name="Xue W."/>
            <person name="Luo G."/>
        </authorList>
    </citation>
    <scope>NUCLEOTIDE SEQUENCE [LARGE SCALE GENOMIC DNA]</scope>
    <source>
        <strain evidence="2 3">AM16-49B</strain>
    </source>
</reference>
<name>A0A414YCI5_9BACE</name>
<sequence length="257" mass="30141">TQKGEFKGLYKCKDCRERFTVRIGTMFEDSNLPLKKWFYAIFLFLSHKKGISSCQLARDIHVTQKTAWFMLHRIRHNIKDDDATFDDMTQMDETYMGGKSRNHGNGTQGRSLKEKTPIFGMVSDGLVYAQVVPNVQKTTLYPIIKERVREGSTIITDELNVYNALGKDYKHKTIPHKQHIYALNGFHTNSIEGFWSHIKRGIKGIYHLASKKHLSKYCKEFVFRYNTRKQTDGERFNDFLQSFTKRLYYGELLMKPE</sequence>
<dbReference type="InterPro" id="IPR053164">
    <property type="entry name" value="IS1016-like_transposase"/>
</dbReference>
<accession>A0A414YCI5</accession>
<proteinExistence type="predicted"/>
<dbReference type="InterPro" id="IPR024445">
    <property type="entry name" value="Tnp_ISXO2-like"/>
</dbReference>